<evidence type="ECO:0000313" key="10">
    <source>
        <dbReference type="Proteomes" id="UP000242287"/>
    </source>
</evidence>
<evidence type="ECO:0000313" key="9">
    <source>
        <dbReference type="EMBL" id="PFH48858.1"/>
    </source>
</evidence>
<evidence type="ECO:0000256" key="3">
    <source>
        <dbReference type="ARBA" id="ARBA00022692"/>
    </source>
</evidence>
<feature type="transmembrane region" description="Helical" evidence="7">
    <location>
        <begin position="227"/>
        <end position="250"/>
    </location>
</feature>
<dbReference type="AlphaFoldDB" id="A0A2A9NFK9"/>
<dbReference type="Pfam" id="PF02096">
    <property type="entry name" value="60KD_IMP"/>
    <property type="match status" value="1"/>
</dbReference>
<sequence>MAFATSFTSGVLLLRSCRNTSTRLAIHAFSRPTIRSLSLVSQCSGSLARHGTLKTFAQTRAFSRTAPARSNNEATAPANGTAVNFVSTTADQVAPAASSEAADAVSSSGIVENALSHFPSALQYGDFAALGLAGWSPAGLIRWSFELINVSTGLPWFWTIVAGSLFWKVVLVPLSVAGLRNSARLLPLQGQILQRQKELNKIRESGDKLALQKHALKMRKMYQDAGVNMGVTALSPFVQIPVTLGMFFAVKTMCQLPVPQLAYSGLDILPDLTVADPYMILPIALCAAVNLQISVGAAELNLKERPETGHIMNGLRVLSIVGVWVMSTFPSGLLVSLLTTSLATTVQSLALQVPKIRRGLDIPIVASEYRGRLPTMKETGQYLIKAWKRKVSEAQAQARQR</sequence>
<evidence type="ECO:0000256" key="6">
    <source>
        <dbReference type="RuleBase" id="RU003945"/>
    </source>
</evidence>
<dbReference type="STRING" id="703135.A0A2A9NFK9"/>
<evidence type="ECO:0000259" key="8">
    <source>
        <dbReference type="Pfam" id="PF02096"/>
    </source>
</evidence>
<dbReference type="GO" id="GO:0005743">
    <property type="term" value="C:mitochondrial inner membrane"/>
    <property type="evidence" value="ECO:0007669"/>
    <property type="project" value="TreeGrafter"/>
</dbReference>
<dbReference type="GO" id="GO:0032977">
    <property type="term" value="F:membrane insertase activity"/>
    <property type="evidence" value="ECO:0007669"/>
    <property type="project" value="InterPro"/>
</dbReference>
<dbReference type="InterPro" id="IPR001708">
    <property type="entry name" value="YidC/ALB3/OXA1/COX18"/>
</dbReference>
<dbReference type="InterPro" id="IPR028055">
    <property type="entry name" value="YidC/Oxa/ALB_C"/>
</dbReference>
<comment type="subcellular location">
    <subcellularLocation>
        <location evidence="1 6">Membrane</location>
        <topology evidence="1 6">Multi-pass membrane protein</topology>
    </subcellularLocation>
</comment>
<accession>A0A2A9NFK9</accession>
<evidence type="ECO:0000256" key="4">
    <source>
        <dbReference type="ARBA" id="ARBA00022989"/>
    </source>
</evidence>
<reference evidence="9 10" key="1">
    <citation type="submission" date="2014-02" db="EMBL/GenBank/DDBJ databases">
        <title>Transposable element dynamics among asymbiotic and ectomycorrhizal Amanita fungi.</title>
        <authorList>
            <consortium name="DOE Joint Genome Institute"/>
            <person name="Hess J."/>
            <person name="Skrede I."/>
            <person name="Wolfe B."/>
            <person name="LaButti K."/>
            <person name="Ohm R.A."/>
            <person name="Grigoriev I.V."/>
            <person name="Pringle A."/>
        </authorList>
    </citation>
    <scope>NUCLEOTIDE SEQUENCE [LARGE SCALE GENOMIC DNA]</scope>
    <source>
        <strain evidence="9 10">SKay4041</strain>
    </source>
</reference>
<dbReference type="EMBL" id="KZ302048">
    <property type="protein sequence ID" value="PFH48858.1"/>
    <property type="molecule type" value="Genomic_DNA"/>
</dbReference>
<evidence type="ECO:0000256" key="1">
    <source>
        <dbReference type="ARBA" id="ARBA00004141"/>
    </source>
</evidence>
<organism evidence="9 10">
    <name type="scientific">Amanita thiersii Skay4041</name>
    <dbReference type="NCBI Taxonomy" id="703135"/>
    <lineage>
        <taxon>Eukaryota</taxon>
        <taxon>Fungi</taxon>
        <taxon>Dikarya</taxon>
        <taxon>Basidiomycota</taxon>
        <taxon>Agaricomycotina</taxon>
        <taxon>Agaricomycetes</taxon>
        <taxon>Agaricomycetidae</taxon>
        <taxon>Agaricales</taxon>
        <taxon>Pluteineae</taxon>
        <taxon>Amanitaceae</taxon>
        <taxon>Amanita</taxon>
    </lineage>
</organism>
<dbReference type="GO" id="GO:0032979">
    <property type="term" value="P:protein insertion into mitochondrial inner membrane from matrix"/>
    <property type="evidence" value="ECO:0007669"/>
    <property type="project" value="TreeGrafter"/>
</dbReference>
<protein>
    <recommendedName>
        <fullName evidence="8">Membrane insertase YidC/Oxa/ALB C-terminal domain-containing protein</fullName>
    </recommendedName>
</protein>
<keyword evidence="3 6" id="KW-0812">Transmembrane</keyword>
<feature type="transmembrane region" description="Helical" evidence="7">
    <location>
        <begin position="156"/>
        <end position="179"/>
    </location>
</feature>
<name>A0A2A9NFK9_9AGAR</name>
<comment type="similarity">
    <text evidence="2 6">Belongs to the OXA1/ALB3/YidC family.</text>
</comment>
<dbReference type="OrthoDB" id="2148490at2759"/>
<keyword evidence="10" id="KW-1185">Reference proteome</keyword>
<evidence type="ECO:0000256" key="5">
    <source>
        <dbReference type="ARBA" id="ARBA00023136"/>
    </source>
</evidence>
<keyword evidence="5 7" id="KW-0472">Membrane</keyword>
<dbReference type="Proteomes" id="UP000242287">
    <property type="component" value="Unassembled WGS sequence"/>
</dbReference>
<dbReference type="PANTHER" id="PTHR12428">
    <property type="entry name" value="OXA1"/>
    <property type="match status" value="1"/>
</dbReference>
<feature type="transmembrane region" description="Helical" evidence="7">
    <location>
        <begin position="279"/>
        <end position="302"/>
    </location>
</feature>
<evidence type="ECO:0000256" key="7">
    <source>
        <dbReference type="SAM" id="Phobius"/>
    </source>
</evidence>
<feature type="domain" description="Membrane insertase YidC/Oxa/ALB C-terminal" evidence="8">
    <location>
        <begin position="156"/>
        <end position="351"/>
    </location>
</feature>
<dbReference type="PANTHER" id="PTHR12428:SF65">
    <property type="entry name" value="CYTOCHROME C OXIDASE ASSEMBLY PROTEIN COX18, MITOCHONDRIAL"/>
    <property type="match status" value="1"/>
</dbReference>
<gene>
    <name evidence="9" type="ORF">AMATHDRAFT_64539</name>
</gene>
<proteinExistence type="inferred from homology"/>
<evidence type="ECO:0000256" key="2">
    <source>
        <dbReference type="ARBA" id="ARBA00009877"/>
    </source>
</evidence>
<keyword evidence="4 7" id="KW-1133">Transmembrane helix</keyword>
<dbReference type="CDD" id="cd20069">
    <property type="entry name" value="5TM_Oxa1-like"/>
    <property type="match status" value="1"/>
</dbReference>
<feature type="transmembrane region" description="Helical" evidence="7">
    <location>
        <begin position="314"/>
        <end position="338"/>
    </location>
</feature>